<dbReference type="SMART" id="SM00850">
    <property type="entry name" value="LytTR"/>
    <property type="match status" value="1"/>
</dbReference>
<dbReference type="InterPro" id="IPR011006">
    <property type="entry name" value="CheY-like_superfamily"/>
</dbReference>
<evidence type="ECO:0000313" key="5">
    <source>
        <dbReference type="Proteomes" id="UP000715965"/>
    </source>
</evidence>
<dbReference type="InterPro" id="IPR007492">
    <property type="entry name" value="LytTR_DNA-bd_dom"/>
</dbReference>
<organism evidence="4 5">
    <name type="scientific">Ramlibacter aquaticus</name>
    <dbReference type="NCBI Taxonomy" id="2780094"/>
    <lineage>
        <taxon>Bacteria</taxon>
        <taxon>Pseudomonadati</taxon>
        <taxon>Pseudomonadota</taxon>
        <taxon>Betaproteobacteria</taxon>
        <taxon>Burkholderiales</taxon>
        <taxon>Comamonadaceae</taxon>
        <taxon>Ramlibacter</taxon>
    </lineage>
</organism>
<name>A0ABR9SBM4_9BURK</name>
<dbReference type="SUPFAM" id="SSF52172">
    <property type="entry name" value="CheY-like"/>
    <property type="match status" value="1"/>
</dbReference>
<feature type="domain" description="Response regulatory" evidence="2">
    <location>
        <begin position="11"/>
        <end position="122"/>
    </location>
</feature>
<reference evidence="4 5" key="1">
    <citation type="submission" date="2020-10" db="EMBL/GenBank/DDBJ databases">
        <title>Draft genome of Ramlibacter aquaticus LMG 30558.</title>
        <authorList>
            <person name="Props R."/>
        </authorList>
    </citation>
    <scope>NUCLEOTIDE SEQUENCE [LARGE SCALE GENOMIC DNA]</scope>
    <source>
        <strain evidence="4 5">LMG 30558</strain>
    </source>
</reference>
<evidence type="ECO:0000259" key="3">
    <source>
        <dbReference type="PROSITE" id="PS50930"/>
    </source>
</evidence>
<evidence type="ECO:0000259" key="2">
    <source>
        <dbReference type="PROSITE" id="PS50110"/>
    </source>
</evidence>
<keyword evidence="5" id="KW-1185">Reference proteome</keyword>
<evidence type="ECO:0000313" key="4">
    <source>
        <dbReference type="EMBL" id="MBE7939182.1"/>
    </source>
</evidence>
<dbReference type="Gene3D" id="3.40.50.2300">
    <property type="match status" value="1"/>
</dbReference>
<proteinExistence type="predicted"/>
<dbReference type="RefSeq" id="WP_193778735.1">
    <property type="nucleotide sequence ID" value="NZ_JADDOJ010000003.1"/>
</dbReference>
<dbReference type="CDD" id="cd00156">
    <property type="entry name" value="REC"/>
    <property type="match status" value="1"/>
</dbReference>
<keyword evidence="1" id="KW-0597">Phosphoprotein</keyword>
<dbReference type="EMBL" id="JADDOJ010000003">
    <property type="protein sequence ID" value="MBE7939182.1"/>
    <property type="molecule type" value="Genomic_DNA"/>
</dbReference>
<feature type="modified residue" description="4-aspartylphosphate" evidence="1">
    <location>
        <position position="62"/>
    </location>
</feature>
<gene>
    <name evidence="4" type="ORF">IM725_01185</name>
</gene>
<dbReference type="PROSITE" id="PS50930">
    <property type="entry name" value="HTH_LYTTR"/>
    <property type="match status" value="1"/>
</dbReference>
<dbReference type="Pfam" id="PF04397">
    <property type="entry name" value="LytTR"/>
    <property type="match status" value="1"/>
</dbReference>
<dbReference type="Proteomes" id="UP000715965">
    <property type="component" value="Unassembled WGS sequence"/>
</dbReference>
<dbReference type="PROSITE" id="PS50110">
    <property type="entry name" value="RESPONSE_REGULATORY"/>
    <property type="match status" value="1"/>
</dbReference>
<dbReference type="InterPro" id="IPR001789">
    <property type="entry name" value="Sig_transdc_resp-reg_receiver"/>
</dbReference>
<evidence type="ECO:0000256" key="1">
    <source>
        <dbReference type="PROSITE-ProRule" id="PRU00169"/>
    </source>
</evidence>
<protein>
    <submittedName>
        <fullName evidence="4">Response regulator transcription factor</fullName>
    </submittedName>
</protein>
<dbReference type="SMART" id="SM00448">
    <property type="entry name" value="REC"/>
    <property type="match status" value="1"/>
</dbReference>
<sequence>MREDTAEGPLRVLLGEDDRQQLAAMADAVARLRPHWQLVRASDAAQVREALAGDPPDLAILDVRMGNATSLDIVQAQPRRVPCIFVTGDPIFAVRAFDCDAVDFVLKPLRAQRLAQALAKAEALLAEPAPVVRAQERSALCMFRGTALVWSPLAEVDYFLADRKYTRVMVREGWEGLLRMGIGSVEEALDKASFLRIHRGCIVNLKRIELARRDPGGRLVLRLRGRAESLPVSRPYESDFFGEGFR</sequence>
<accession>A0ABR9SBM4</accession>
<dbReference type="PANTHER" id="PTHR37299:SF1">
    <property type="entry name" value="STAGE 0 SPORULATION PROTEIN A HOMOLOG"/>
    <property type="match status" value="1"/>
</dbReference>
<feature type="domain" description="HTH LytTR-type" evidence="3">
    <location>
        <begin position="152"/>
        <end position="234"/>
    </location>
</feature>
<dbReference type="Pfam" id="PF00072">
    <property type="entry name" value="Response_reg"/>
    <property type="match status" value="1"/>
</dbReference>
<dbReference type="PANTHER" id="PTHR37299">
    <property type="entry name" value="TRANSCRIPTIONAL REGULATOR-RELATED"/>
    <property type="match status" value="1"/>
</dbReference>
<dbReference type="InterPro" id="IPR046947">
    <property type="entry name" value="LytR-like"/>
</dbReference>
<dbReference type="Gene3D" id="2.40.50.1020">
    <property type="entry name" value="LytTr DNA-binding domain"/>
    <property type="match status" value="1"/>
</dbReference>
<comment type="caution">
    <text evidence="4">The sequence shown here is derived from an EMBL/GenBank/DDBJ whole genome shotgun (WGS) entry which is preliminary data.</text>
</comment>